<evidence type="ECO:0000313" key="2">
    <source>
        <dbReference type="Proteomes" id="UP000632659"/>
    </source>
</evidence>
<dbReference type="EMBL" id="JACRTL010000002">
    <property type="protein sequence ID" value="MBC8610569.1"/>
    <property type="molecule type" value="Genomic_DNA"/>
</dbReference>
<dbReference type="Proteomes" id="UP000632659">
    <property type="component" value="Unassembled WGS sequence"/>
</dbReference>
<keyword evidence="2" id="KW-1185">Reference proteome</keyword>
<sequence>MIWIFNRKEAAVTNSMEQQARWRAVFSKAGVEYDVKVTDRTSPSVISDTRARTGSFGQPAGFAKEYRFFVRKQDLETAKQIISRNH</sequence>
<evidence type="ECO:0008006" key="3">
    <source>
        <dbReference type="Google" id="ProtNLM"/>
    </source>
</evidence>
<name>A0A8J6TPU8_9FIRM</name>
<dbReference type="RefSeq" id="WP_093989429.1">
    <property type="nucleotide sequence ID" value="NZ_FYDD01000004.1"/>
</dbReference>
<accession>A0A8J6TPU8</accession>
<protein>
    <recommendedName>
        <fullName evidence="3">DUF2007 domain-containing protein</fullName>
    </recommendedName>
</protein>
<proteinExistence type="predicted"/>
<gene>
    <name evidence="1" type="ORF">H8702_05460</name>
</gene>
<dbReference type="OrthoDB" id="1734503at2"/>
<reference evidence="1" key="1">
    <citation type="submission" date="2020-08" db="EMBL/GenBank/DDBJ databases">
        <title>Genome public.</title>
        <authorList>
            <person name="Liu C."/>
            <person name="Sun Q."/>
        </authorList>
    </citation>
    <scope>NUCLEOTIDE SEQUENCE</scope>
    <source>
        <strain evidence="1">NSJ-15</strain>
    </source>
</reference>
<dbReference type="AlphaFoldDB" id="A0A8J6TPU8"/>
<evidence type="ECO:0000313" key="1">
    <source>
        <dbReference type="EMBL" id="MBC8610569.1"/>
    </source>
</evidence>
<comment type="caution">
    <text evidence="1">The sequence shown here is derived from an EMBL/GenBank/DDBJ whole genome shotgun (WGS) entry which is preliminary data.</text>
</comment>
<organism evidence="1 2">
    <name type="scientific">Massiliimalia timonensis</name>
    <dbReference type="NCBI Taxonomy" id="1987501"/>
    <lineage>
        <taxon>Bacteria</taxon>
        <taxon>Bacillati</taxon>
        <taxon>Bacillota</taxon>
        <taxon>Clostridia</taxon>
        <taxon>Eubacteriales</taxon>
        <taxon>Oscillospiraceae</taxon>
        <taxon>Massiliimalia</taxon>
    </lineage>
</organism>